<comment type="caution">
    <text evidence="6">The sequence shown here is derived from an EMBL/GenBank/DDBJ whole genome shotgun (WGS) entry which is preliminary data.</text>
</comment>
<accession>S9U0E2</accession>
<evidence type="ECO:0000259" key="4">
    <source>
        <dbReference type="PROSITE" id="PS50069"/>
    </source>
</evidence>
<dbReference type="Proteomes" id="UP000015354">
    <property type="component" value="Unassembled WGS sequence"/>
</dbReference>
<dbReference type="EMBL" id="ATMH01009823">
    <property type="protein sequence ID" value="EPY18666.1"/>
    <property type="molecule type" value="Genomic_DNA"/>
</dbReference>
<evidence type="ECO:0000256" key="2">
    <source>
        <dbReference type="PROSITE-ProRule" id="PRU00330"/>
    </source>
</evidence>
<dbReference type="InterPro" id="IPR016158">
    <property type="entry name" value="Cullin_homology"/>
</dbReference>
<dbReference type="InterPro" id="IPR045093">
    <property type="entry name" value="Cullin"/>
</dbReference>
<dbReference type="InterPro" id="IPR036317">
    <property type="entry name" value="Cullin_homology_sf"/>
</dbReference>
<dbReference type="InterPro" id="IPR019559">
    <property type="entry name" value="Cullin_neddylation_domain"/>
</dbReference>
<dbReference type="AlphaFoldDB" id="S9U0E2"/>
<dbReference type="Gene3D" id="3.30.230.130">
    <property type="entry name" value="Cullin, Chain C, Domain 2"/>
    <property type="match status" value="1"/>
</dbReference>
<dbReference type="OrthoDB" id="27073at2759"/>
<dbReference type="InterPro" id="IPR001373">
    <property type="entry name" value="Cullin_N"/>
</dbReference>
<dbReference type="PANTHER" id="PTHR11932">
    <property type="entry name" value="CULLIN"/>
    <property type="match status" value="1"/>
</dbReference>
<gene>
    <name evidence="6" type="ORF">STCU_07293</name>
    <name evidence="5" type="ORF">STCU_09823</name>
</gene>
<evidence type="ECO:0000313" key="6">
    <source>
        <dbReference type="EMBL" id="EPY24212.1"/>
    </source>
</evidence>
<evidence type="ECO:0000313" key="5">
    <source>
        <dbReference type="EMBL" id="EPY18666.1"/>
    </source>
</evidence>
<keyword evidence="7" id="KW-1185">Reference proteome</keyword>
<dbReference type="PROSITE" id="PS50069">
    <property type="entry name" value="CULLIN_2"/>
    <property type="match status" value="1"/>
</dbReference>
<proteinExistence type="inferred from homology"/>
<dbReference type="SMART" id="SM00884">
    <property type="entry name" value="Cullin_Nedd8"/>
    <property type="match status" value="1"/>
</dbReference>
<dbReference type="SUPFAM" id="SSF46785">
    <property type="entry name" value="Winged helix' DNA-binding domain"/>
    <property type="match status" value="1"/>
</dbReference>
<dbReference type="Pfam" id="PF10557">
    <property type="entry name" value="Cullin_Nedd8"/>
    <property type="match status" value="1"/>
</dbReference>
<organism evidence="6 7">
    <name type="scientific">Strigomonas culicis</name>
    <dbReference type="NCBI Taxonomy" id="28005"/>
    <lineage>
        <taxon>Eukaryota</taxon>
        <taxon>Discoba</taxon>
        <taxon>Euglenozoa</taxon>
        <taxon>Kinetoplastea</taxon>
        <taxon>Metakinetoplastina</taxon>
        <taxon>Trypanosomatida</taxon>
        <taxon>Trypanosomatidae</taxon>
        <taxon>Strigomonadinae</taxon>
        <taxon>Strigomonas</taxon>
    </lineage>
</organism>
<dbReference type="Gene3D" id="1.10.10.10">
    <property type="entry name" value="Winged helix-like DNA-binding domain superfamily/Winged helix DNA-binding domain"/>
    <property type="match status" value="1"/>
</dbReference>
<evidence type="ECO:0000313" key="7">
    <source>
        <dbReference type="Proteomes" id="UP000015354"/>
    </source>
</evidence>
<reference evidence="6 7" key="1">
    <citation type="journal article" date="2013" name="PLoS ONE">
        <title>Predicting the Proteins of Angomonas deanei, Strigomonas culicis and Their Respective Endosymbionts Reveals New Aspects of the Trypanosomatidae Family.</title>
        <authorList>
            <person name="Motta M.C."/>
            <person name="Martins A.C."/>
            <person name="de Souza S.S."/>
            <person name="Catta-Preta C.M."/>
            <person name="Silva R."/>
            <person name="Klein C.C."/>
            <person name="de Almeida L.G."/>
            <person name="de Lima Cunha O."/>
            <person name="Ciapina L.P."/>
            <person name="Brocchi M."/>
            <person name="Colabardini A.C."/>
            <person name="de Araujo Lima B."/>
            <person name="Machado C.R."/>
            <person name="de Almeida Soares C.M."/>
            <person name="Probst C.M."/>
            <person name="de Menezes C.B."/>
            <person name="Thompson C.E."/>
            <person name="Bartholomeu D.C."/>
            <person name="Gradia D.F."/>
            <person name="Pavoni D.P."/>
            <person name="Grisard E.C."/>
            <person name="Fantinatti-Garboggini F."/>
            <person name="Marchini F.K."/>
            <person name="Rodrigues-Luiz G.F."/>
            <person name="Wagner G."/>
            <person name="Goldman G.H."/>
            <person name="Fietto J.L."/>
            <person name="Elias M.C."/>
            <person name="Goldman M.H."/>
            <person name="Sagot M.F."/>
            <person name="Pereira M."/>
            <person name="Stoco P.H."/>
            <person name="de Mendonca-Neto R.P."/>
            <person name="Teixeira S.M."/>
            <person name="Maciel T.E."/>
            <person name="de Oliveira Mendes T.A."/>
            <person name="Urmenyi T.P."/>
            <person name="de Souza W."/>
            <person name="Schenkman S."/>
            <person name="de Vasconcelos A.T."/>
        </authorList>
    </citation>
    <scope>NUCLEOTIDE SEQUENCE [LARGE SCALE GENOMIC DNA]</scope>
</reference>
<name>S9U0E2_9TRYP</name>
<dbReference type="InterPro" id="IPR036388">
    <property type="entry name" value="WH-like_DNA-bd_sf"/>
</dbReference>
<dbReference type="InterPro" id="IPR036390">
    <property type="entry name" value="WH_DNA-bd_sf"/>
</dbReference>
<dbReference type="SUPFAM" id="SSF75632">
    <property type="entry name" value="Cullin homology domain"/>
    <property type="match status" value="1"/>
</dbReference>
<reference evidence="6" key="2">
    <citation type="submission" date="2013-03" db="EMBL/GenBank/DDBJ databases">
        <authorList>
            <person name="Motta M.C.M."/>
            <person name="Martins A.C.A."/>
            <person name="Preta C.M.C.C."/>
            <person name="Silva R."/>
            <person name="de Souza S.S."/>
            <person name="Klein C.C."/>
            <person name="de Almeida L.G.P."/>
            <person name="Cunha O.L."/>
            <person name="Colabardini A.C."/>
            <person name="Lima B.A."/>
            <person name="Machado C.R."/>
            <person name="Soares C.M.A."/>
            <person name="de Menezes C.B.A."/>
            <person name="Bartolomeu D.C."/>
            <person name="Grisard E.C."/>
            <person name="Fantinatti-Garboggini F."/>
            <person name="Rodrigues-Luiz G.F."/>
            <person name="Wagner G."/>
            <person name="Goldman G.H."/>
            <person name="Fietto J.L.R."/>
            <person name="Ciapina L.P."/>
            <person name="Brocchi M."/>
            <person name="Elias M.C."/>
            <person name="Goldman M.H.S."/>
            <person name="Sagot M.-F."/>
            <person name="Pereira M."/>
            <person name="Stoco P.H."/>
            <person name="Teixeira S.M.R."/>
            <person name="de Mendonca-Neto R.P."/>
            <person name="Maciel T.E.F."/>
            <person name="Mendes T.A.O."/>
            <person name="Urmenyi T.P."/>
            <person name="Teixeira M.M.G."/>
            <person name="de Camargo E.F.P."/>
            <person name="de Sousa W."/>
            <person name="Schenkman S."/>
            <person name="de Vasconcelos A.T.R."/>
        </authorList>
    </citation>
    <scope>NUCLEOTIDE SEQUENCE</scope>
</reference>
<protein>
    <submittedName>
        <fullName evidence="6">Cullin 1</fullName>
    </submittedName>
</protein>
<dbReference type="EMBL" id="ATMH01007293">
    <property type="protein sequence ID" value="EPY24212.1"/>
    <property type="molecule type" value="Genomic_DNA"/>
</dbReference>
<evidence type="ECO:0000256" key="1">
    <source>
        <dbReference type="ARBA" id="ARBA00006019"/>
    </source>
</evidence>
<dbReference type="GO" id="GO:0006511">
    <property type="term" value="P:ubiquitin-dependent protein catabolic process"/>
    <property type="evidence" value="ECO:0007669"/>
    <property type="project" value="InterPro"/>
</dbReference>
<dbReference type="SUPFAM" id="SSF74788">
    <property type="entry name" value="Cullin repeat-like"/>
    <property type="match status" value="1"/>
</dbReference>
<dbReference type="Pfam" id="PF00888">
    <property type="entry name" value="Cullin"/>
    <property type="match status" value="1"/>
</dbReference>
<feature type="domain" description="Cullin family profile" evidence="4">
    <location>
        <begin position="419"/>
        <end position="666"/>
    </location>
</feature>
<comment type="similarity">
    <text evidence="1 2 3">Belongs to the cullin family.</text>
</comment>
<sequence>MPTVTANGVTALAFHMPIEENYFYSFPSLWSAVDNACEEIFSFFNEPHQGDLTNVYNEINRNLCIIHTLVYRLTAYKCADPPTLVRGTAPRQITGDKPESTQVLAVFYLLKDILKKQLHIRKKYIQEPDIIGRYLDTYEQFSTSVNLIKTGFTYSQWVWQQRGLPAEHIVHPTELLALQLWTEIIVDSSLEKILREKVDGIVTAVRGGTIVSISAMEDIKRLSLNLSMLNGSRQTQYLAIMEEPYVNSLSAYYHNQKEIYKKIGAEKYIEFCVTEFKKEEKRVRFFLSKSSYARVRNEVFNILIGTEADFLVVSSQEWLREAVTGNPVHVKCLNKLYILLGSGTKPSWLERVVGDLVLTTAFEAITSRLSKNTMHEDVEKNNIIYEELSKVFSTFNQKIIKIFGAQCRLLEAIPDGIHLALQRLPSHCMYYTKTNEAHLLAIFASKEMEESRNIADGNWVADVYKKSTDKEQFHKCYKALLQQRLFRNMHIVQKKGIDDFLQREERMLSDLFAKGVNFDFAFSCNKMFKDLKESSTFNRYFGSTLPSVPVDGFVLSSSWDLSASRLAELPSARDVIYSKIKHVLSSYQKAYSNQMASRKISFLPQYSSFILNYKNPSGRNTKIHVYFGQARLAFVFNKQKKCTLTKLSEEADIQPAISKGFLAPFFSTNILKLNGTECSLGECSFDGDLLVLKPGVTNNTTKAQFPSTTTNNPARAENLHTFALEAIIVKFLKSVQEASLSDIQNAVQKALESYEFNVKQIKKSIERLIQRGYIIRGTADGTFAMSY</sequence>
<dbReference type="Gene3D" id="1.20.1310.10">
    <property type="entry name" value="Cullin Repeats"/>
    <property type="match status" value="2"/>
</dbReference>
<dbReference type="InterPro" id="IPR016159">
    <property type="entry name" value="Cullin_repeat-like_dom_sf"/>
</dbReference>
<evidence type="ECO:0000256" key="3">
    <source>
        <dbReference type="RuleBase" id="RU003829"/>
    </source>
</evidence>
<dbReference type="GO" id="GO:0031625">
    <property type="term" value="F:ubiquitin protein ligase binding"/>
    <property type="evidence" value="ECO:0007669"/>
    <property type="project" value="InterPro"/>
</dbReference>